<evidence type="ECO:0000313" key="2">
    <source>
        <dbReference type="EMBL" id="AUD04979.1"/>
    </source>
</evidence>
<keyword evidence="1" id="KW-0472">Membrane</keyword>
<dbReference type="KEGG" id="spir:CWM47_25895"/>
<accession>A0A2K8Z584</accession>
<evidence type="ECO:0008006" key="4">
    <source>
        <dbReference type="Google" id="ProtNLM"/>
    </source>
</evidence>
<dbReference type="Proteomes" id="UP000232883">
    <property type="component" value="Chromosome"/>
</dbReference>
<dbReference type="EMBL" id="CP025096">
    <property type="protein sequence ID" value="AUD04979.1"/>
    <property type="molecule type" value="Genomic_DNA"/>
</dbReference>
<protein>
    <recommendedName>
        <fullName evidence="4">DUF3311 domain-containing protein</fullName>
    </recommendedName>
</protein>
<keyword evidence="1" id="KW-1133">Transmembrane helix</keyword>
<feature type="transmembrane region" description="Helical" evidence="1">
    <location>
        <begin position="37"/>
        <end position="56"/>
    </location>
</feature>
<organism evidence="2 3">
    <name type="scientific">Spirosoma pollinicola</name>
    <dbReference type="NCBI Taxonomy" id="2057025"/>
    <lineage>
        <taxon>Bacteria</taxon>
        <taxon>Pseudomonadati</taxon>
        <taxon>Bacteroidota</taxon>
        <taxon>Cytophagia</taxon>
        <taxon>Cytophagales</taxon>
        <taxon>Cytophagaceae</taxon>
        <taxon>Spirosoma</taxon>
    </lineage>
</organism>
<sequence>MKNVRLLLLSALFLLLLNEPIISIVSDAELIGGIPVLYLYVLLVWALLIGMLAYVIHRSSLPDNSLSDDE</sequence>
<evidence type="ECO:0000256" key="1">
    <source>
        <dbReference type="SAM" id="Phobius"/>
    </source>
</evidence>
<keyword evidence="3" id="KW-1185">Reference proteome</keyword>
<keyword evidence="1" id="KW-0812">Transmembrane</keyword>
<evidence type="ECO:0000313" key="3">
    <source>
        <dbReference type="Proteomes" id="UP000232883"/>
    </source>
</evidence>
<gene>
    <name evidence="2" type="ORF">CWM47_25895</name>
</gene>
<proteinExistence type="predicted"/>
<name>A0A2K8Z584_9BACT</name>
<dbReference type="AlphaFoldDB" id="A0A2K8Z584"/>
<dbReference type="RefSeq" id="WP_100991327.1">
    <property type="nucleotide sequence ID" value="NZ_CP025096.1"/>
</dbReference>
<reference evidence="2 3" key="1">
    <citation type="submission" date="2017-11" db="EMBL/GenBank/DDBJ databases">
        <title>Taxonomic description and genome sequences of Spirosoma HA7 sp. nov., isolated from pollen microhabitat of Corylus avellana.</title>
        <authorList>
            <person name="Ambika Manirajan B."/>
            <person name="Suarez C."/>
            <person name="Ratering S."/>
            <person name="Geissler-Plaum R."/>
            <person name="Cardinale M."/>
            <person name="Sylvia S."/>
        </authorList>
    </citation>
    <scope>NUCLEOTIDE SEQUENCE [LARGE SCALE GENOMIC DNA]</scope>
    <source>
        <strain evidence="2 3">HA7</strain>
    </source>
</reference>